<reference evidence="2 3" key="1">
    <citation type="submission" date="2016-10" db="EMBL/GenBank/DDBJ databases">
        <authorList>
            <person name="de Groot N.N."/>
        </authorList>
    </citation>
    <scope>NUCLEOTIDE SEQUENCE [LARGE SCALE GENOMIC DNA]</scope>
    <source>
        <strain evidence="2 3">U95</strain>
    </source>
</reference>
<gene>
    <name evidence="2" type="ORF">SAMN04488118_12217</name>
</gene>
<sequence>MTEHPTLMQPGPKNLITDVTGLRVGNAQDDALKSGTTVLVGDAPFVASAHVMGGAPGTRETDLLAPDKSVTAVDAFVLSGGSVFGLDACSGVVEGLRAKGRGFQLGPAIVPIVPGAILFDLLNGGNKAWDTNPYAALGRQAFEAARIDFSLGSCGAGTGAMTASLKGGLGSASLVLPGGITVGALVATNPMGSVTTPTTRHFWAAPFEIDGEFGGLGPDPATGLGRDLTSQKLLAMRKLAESEDLPQERANTTIAIIATDAPLSKAQCQRLATAAHDGIGRAIVPAHAPADGDLVFALSTKAAEVADSDAILADLCHAGALCLSRAIARAVYEATPAKGDLLPCWRDL</sequence>
<dbReference type="GO" id="GO:0004177">
    <property type="term" value="F:aminopeptidase activity"/>
    <property type="evidence" value="ECO:0007669"/>
    <property type="project" value="UniProtKB-KW"/>
</dbReference>
<evidence type="ECO:0000313" key="3">
    <source>
        <dbReference type="Proteomes" id="UP000198767"/>
    </source>
</evidence>
<keyword evidence="2" id="KW-0378">Hydrolase</keyword>
<evidence type="ECO:0000256" key="1">
    <source>
        <dbReference type="ARBA" id="ARBA00007068"/>
    </source>
</evidence>
<accession>A0A1G5RJG7</accession>
<dbReference type="Proteomes" id="UP000198767">
    <property type="component" value="Unassembled WGS sequence"/>
</dbReference>
<keyword evidence="3" id="KW-1185">Reference proteome</keyword>
<proteinExistence type="inferred from homology"/>
<evidence type="ECO:0000313" key="2">
    <source>
        <dbReference type="EMBL" id="SCZ74156.1"/>
    </source>
</evidence>
<dbReference type="CDD" id="cd02252">
    <property type="entry name" value="nylC_like"/>
    <property type="match status" value="1"/>
</dbReference>
<dbReference type="Pfam" id="PF03576">
    <property type="entry name" value="Peptidase_S58"/>
    <property type="match status" value="1"/>
</dbReference>
<comment type="similarity">
    <text evidence="1">Belongs to the peptidase S58 family.</text>
</comment>
<dbReference type="PANTHER" id="PTHR36512:SF3">
    <property type="entry name" value="BLR5678 PROTEIN"/>
    <property type="match status" value="1"/>
</dbReference>
<dbReference type="Gene3D" id="3.60.70.12">
    <property type="entry name" value="L-amino peptidase D-ALA esterase/amidase"/>
    <property type="match status" value="1"/>
</dbReference>
<organism evidence="2 3">
    <name type="scientific">Epibacterium ulvae</name>
    <dbReference type="NCBI Taxonomy" id="1156985"/>
    <lineage>
        <taxon>Bacteria</taxon>
        <taxon>Pseudomonadati</taxon>
        <taxon>Pseudomonadota</taxon>
        <taxon>Alphaproteobacteria</taxon>
        <taxon>Rhodobacterales</taxon>
        <taxon>Roseobacteraceae</taxon>
        <taxon>Epibacterium</taxon>
    </lineage>
</organism>
<protein>
    <submittedName>
        <fullName evidence="2">D-aminopeptidase</fullName>
    </submittedName>
</protein>
<dbReference type="SUPFAM" id="SSF56266">
    <property type="entry name" value="DmpA/ArgJ-like"/>
    <property type="match status" value="1"/>
</dbReference>
<dbReference type="EMBL" id="FMWG01000022">
    <property type="protein sequence ID" value="SCZ74156.1"/>
    <property type="molecule type" value="Genomic_DNA"/>
</dbReference>
<dbReference type="STRING" id="1156985.SAMN04488118_12217"/>
<keyword evidence="2" id="KW-0645">Protease</keyword>
<dbReference type="InterPro" id="IPR016117">
    <property type="entry name" value="ArgJ-like_dom_sf"/>
</dbReference>
<name>A0A1G5RJG7_9RHOB</name>
<dbReference type="AlphaFoldDB" id="A0A1G5RJG7"/>
<dbReference type="InterPro" id="IPR005321">
    <property type="entry name" value="Peptidase_S58_DmpA"/>
</dbReference>
<keyword evidence="2" id="KW-0031">Aminopeptidase</keyword>
<dbReference type="PANTHER" id="PTHR36512">
    <property type="entry name" value="D-AMINOPEPTIDASE"/>
    <property type="match status" value="1"/>
</dbReference>